<dbReference type="SUPFAM" id="SSF52540">
    <property type="entry name" value="P-loop containing nucleoside triphosphate hydrolases"/>
    <property type="match status" value="1"/>
</dbReference>
<keyword evidence="2" id="KW-1185">Reference proteome</keyword>
<proteinExistence type="predicted"/>
<reference evidence="1 2" key="1">
    <citation type="submission" date="2021-10" db="EMBL/GenBank/DDBJ databases">
        <authorList>
            <person name="Criscuolo A."/>
        </authorList>
    </citation>
    <scope>NUCLEOTIDE SEQUENCE [LARGE SCALE GENOMIC DNA]</scope>
    <source>
        <strain evidence="2">CIP 111883</strain>
    </source>
</reference>
<dbReference type="Proteomes" id="UP000789833">
    <property type="component" value="Unassembled WGS sequence"/>
</dbReference>
<dbReference type="Gene3D" id="3.40.50.300">
    <property type="entry name" value="P-loop containing nucleotide triphosphate hydrolases"/>
    <property type="match status" value="1"/>
</dbReference>
<comment type="caution">
    <text evidence="1">The sequence shown here is derived from an EMBL/GenBank/DDBJ whole genome shotgun (WGS) entry which is preliminary data.</text>
</comment>
<sequence length="50" mass="5689">MNKIYIISGPAGVGKSTTSKDFAEQFDHSAYIEGDLIWFSNRNIRRRVKA</sequence>
<dbReference type="EMBL" id="CAKJTJ010000014">
    <property type="protein sequence ID" value="CAG9621918.1"/>
    <property type="molecule type" value="Genomic_DNA"/>
</dbReference>
<gene>
    <name evidence="1" type="ORF">BACCIP111883_02709</name>
</gene>
<evidence type="ECO:0000313" key="2">
    <source>
        <dbReference type="Proteomes" id="UP000789833"/>
    </source>
</evidence>
<accession>A0ABM8YPL3</accession>
<dbReference type="InterPro" id="IPR027417">
    <property type="entry name" value="P-loop_NTPase"/>
</dbReference>
<protein>
    <submittedName>
        <fullName evidence="1">Uncharacterized protein</fullName>
    </submittedName>
</protein>
<organism evidence="1 2">
    <name type="scientific">Sutcliffiella rhizosphaerae</name>
    <dbReference type="NCBI Taxonomy" id="2880967"/>
    <lineage>
        <taxon>Bacteria</taxon>
        <taxon>Bacillati</taxon>
        <taxon>Bacillota</taxon>
        <taxon>Bacilli</taxon>
        <taxon>Bacillales</taxon>
        <taxon>Bacillaceae</taxon>
        <taxon>Sutcliffiella</taxon>
    </lineage>
</organism>
<name>A0ABM8YPL3_9BACI</name>
<evidence type="ECO:0000313" key="1">
    <source>
        <dbReference type="EMBL" id="CAG9621918.1"/>
    </source>
</evidence>